<feature type="region of interest" description="Disordered" evidence="1">
    <location>
        <begin position="76"/>
        <end position="143"/>
    </location>
</feature>
<sequence length="143" mass="16043">MRATTLSNSRNTPLDVGCFSPLRTAYGRQVEKLIRNRFNHITKLEFLPAFRDAFNASITEILFNLDKVISKLDVRLRTPTPPTNQEKQRKRKRIQKEGVLSFSTGQDKSTEDPTTASSSSKKGHSTIESSSDKNGTVTNNTVK</sequence>
<keyword evidence="3" id="KW-1185">Reference proteome</keyword>
<evidence type="ECO:0000313" key="2">
    <source>
        <dbReference type="EMBL" id="KAF2176929.1"/>
    </source>
</evidence>
<dbReference type="OrthoDB" id="5425161at2759"/>
<protein>
    <submittedName>
        <fullName evidence="2">Uncharacterized protein</fullName>
    </submittedName>
</protein>
<proteinExistence type="predicted"/>
<dbReference type="EMBL" id="ML994698">
    <property type="protein sequence ID" value="KAF2176929.1"/>
    <property type="molecule type" value="Genomic_DNA"/>
</dbReference>
<dbReference type="AlphaFoldDB" id="A0A6A6DFC4"/>
<accession>A0A6A6DFC4</accession>
<evidence type="ECO:0000313" key="3">
    <source>
        <dbReference type="Proteomes" id="UP000800200"/>
    </source>
</evidence>
<gene>
    <name evidence="2" type="ORF">K469DRAFT_721192</name>
</gene>
<reference evidence="2" key="1">
    <citation type="journal article" date="2020" name="Stud. Mycol.">
        <title>101 Dothideomycetes genomes: a test case for predicting lifestyles and emergence of pathogens.</title>
        <authorList>
            <person name="Haridas S."/>
            <person name="Albert R."/>
            <person name="Binder M."/>
            <person name="Bloem J."/>
            <person name="Labutti K."/>
            <person name="Salamov A."/>
            <person name="Andreopoulos B."/>
            <person name="Baker S."/>
            <person name="Barry K."/>
            <person name="Bills G."/>
            <person name="Bluhm B."/>
            <person name="Cannon C."/>
            <person name="Castanera R."/>
            <person name="Culley D."/>
            <person name="Daum C."/>
            <person name="Ezra D."/>
            <person name="Gonzalez J."/>
            <person name="Henrissat B."/>
            <person name="Kuo A."/>
            <person name="Liang C."/>
            <person name="Lipzen A."/>
            <person name="Lutzoni F."/>
            <person name="Magnuson J."/>
            <person name="Mondo S."/>
            <person name="Nolan M."/>
            <person name="Ohm R."/>
            <person name="Pangilinan J."/>
            <person name="Park H.-J."/>
            <person name="Ramirez L."/>
            <person name="Alfaro M."/>
            <person name="Sun H."/>
            <person name="Tritt A."/>
            <person name="Yoshinaga Y."/>
            <person name="Zwiers L.-H."/>
            <person name="Turgeon B."/>
            <person name="Goodwin S."/>
            <person name="Spatafora J."/>
            <person name="Crous P."/>
            <person name="Grigoriev I."/>
        </authorList>
    </citation>
    <scope>NUCLEOTIDE SEQUENCE</scope>
    <source>
        <strain evidence="2">CBS 207.26</strain>
    </source>
</reference>
<evidence type="ECO:0000256" key="1">
    <source>
        <dbReference type="SAM" id="MobiDB-lite"/>
    </source>
</evidence>
<dbReference type="Proteomes" id="UP000800200">
    <property type="component" value="Unassembled WGS sequence"/>
</dbReference>
<feature type="compositionally biased region" description="Polar residues" evidence="1">
    <location>
        <begin position="101"/>
        <end position="143"/>
    </location>
</feature>
<name>A0A6A6DFC4_9PEZI</name>
<organism evidence="2 3">
    <name type="scientific">Zopfia rhizophila CBS 207.26</name>
    <dbReference type="NCBI Taxonomy" id="1314779"/>
    <lineage>
        <taxon>Eukaryota</taxon>
        <taxon>Fungi</taxon>
        <taxon>Dikarya</taxon>
        <taxon>Ascomycota</taxon>
        <taxon>Pezizomycotina</taxon>
        <taxon>Dothideomycetes</taxon>
        <taxon>Dothideomycetes incertae sedis</taxon>
        <taxon>Zopfiaceae</taxon>
        <taxon>Zopfia</taxon>
    </lineage>
</organism>